<gene>
    <name evidence="7" type="ORF">H8Z82_10640</name>
</gene>
<keyword evidence="1 7" id="KW-0436">Ligase</keyword>
<dbReference type="SUPFAM" id="SSF50037">
    <property type="entry name" value="C-terminal domain of transcriptional repressors"/>
    <property type="match status" value="1"/>
</dbReference>
<dbReference type="PANTHER" id="PTHR12835">
    <property type="entry name" value="BIOTIN PROTEIN LIGASE"/>
    <property type="match status" value="1"/>
</dbReference>
<organism evidence="7 8">
    <name type="scientific">Blautia difficilis</name>
    <dbReference type="NCBI Taxonomy" id="2763027"/>
    <lineage>
        <taxon>Bacteria</taxon>
        <taxon>Bacillati</taxon>
        <taxon>Bacillota</taxon>
        <taxon>Clostridia</taxon>
        <taxon>Lachnospirales</taxon>
        <taxon>Lachnospiraceae</taxon>
        <taxon>Blautia</taxon>
    </lineage>
</organism>
<evidence type="ECO:0000256" key="4">
    <source>
        <dbReference type="ARBA" id="ARBA00023267"/>
    </source>
</evidence>
<dbReference type="EMBL" id="JACOQG010000016">
    <property type="protein sequence ID" value="MBC5780105.1"/>
    <property type="molecule type" value="Genomic_DNA"/>
</dbReference>
<dbReference type="GO" id="GO:0004077">
    <property type="term" value="F:biotin--[biotin carboxyl-carrier protein] ligase activity"/>
    <property type="evidence" value="ECO:0007669"/>
    <property type="project" value="UniProtKB-EC"/>
</dbReference>
<name>A0ABR7IJA0_9FIRM</name>
<dbReference type="PROSITE" id="PS51733">
    <property type="entry name" value="BPL_LPL_CATALYTIC"/>
    <property type="match status" value="1"/>
</dbReference>
<reference evidence="7 8" key="1">
    <citation type="submission" date="2020-08" db="EMBL/GenBank/DDBJ databases">
        <title>Genome public.</title>
        <authorList>
            <person name="Liu C."/>
            <person name="Sun Q."/>
        </authorList>
    </citation>
    <scope>NUCLEOTIDE SEQUENCE [LARGE SCALE GENOMIC DNA]</scope>
    <source>
        <strain evidence="7 8">M29</strain>
    </source>
</reference>
<dbReference type="InterPro" id="IPR004408">
    <property type="entry name" value="Biotin_CoA_COase_ligase"/>
</dbReference>
<keyword evidence="3" id="KW-0067">ATP-binding</keyword>
<protein>
    <recommendedName>
        <fullName evidence="5">biotin--[biotin carboxyl-carrier protein] ligase</fullName>
        <ecNumber evidence="5">6.3.4.15</ecNumber>
    </recommendedName>
</protein>
<dbReference type="PANTHER" id="PTHR12835:SF5">
    <property type="entry name" value="BIOTIN--PROTEIN LIGASE"/>
    <property type="match status" value="1"/>
</dbReference>
<dbReference type="InterPro" id="IPR003142">
    <property type="entry name" value="BPL_C"/>
</dbReference>
<dbReference type="Gene3D" id="2.30.30.100">
    <property type="match status" value="1"/>
</dbReference>
<keyword evidence="8" id="KW-1185">Reference proteome</keyword>
<dbReference type="Pfam" id="PF03099">
    <property type="entry name" value="BPL_LplA_LipB"/>
    <property type="match status" value="1"/>
</dbReference>
<accession>A0ABR7IJA0</accession>
<feature type="domain" description="BPL/LPL catalytic" evidence="6">
    <location>
        <begin position="9"/>
        <end position="198"/>
    </location>
</feature>
<comment type="caution">
    <text evidence="7">The sequence shown here is derived from an EMBL/GenBank/DDBJ whole genome shotgun (WGS) entry which is preliminary data.</text>
</comment>
<dbReference type="RefSeq" id="WP_019160341.1">
    <property type="nucleotide sequence ID" value="NZ_JACOQG010000016.1"/>
</dbReference>
<evidence type="ECO:0000313" key="7">
    <source>
        <dbReference type="EMBL" id="MBC5780105.1"/>
    </source>
</evidence>
<evidence type="ECO:0000256" key="3">
    <source>
        <dbReference type="ARBA" id="ARBA00022840"/>
    </source>
</evidence>
<dbReference type="InterPro" id="IPR004143">
    <property type="entry name" value="BPL_LPL_catalytic"/>
</dbReference>
<sequence>MLKSAEYNEKTISQAIKTKWAGKTVYFAEKVDSTNSWIKRLSKEGAEHGTLAVAEFQSAGRGRFDRKWEAPEGSSVMMTILLRPEFEPQYASMLTLVMGLAVAQAVDELGFKVSIKWPNDVVLSRKKICGILTEMGTNGTKIGYVLIGVGINVNLWEFPEEMQDKATSLAMESGQEYDRNQIIGLVMKHFEEDYERFIQTCDFENLLEEYHRILANLNQPVRVLNGADSFEGVSRGIDTKGELLVEKADGTVTKISAGEVSVRGLYSYV</sequence>
<dbReference type="Pfam" id="PF02237">
    <property type="entry name" value="BPL_C"/>
    <property type="match status" value="1"/>
</dbReference>
<evidence type="ECO:0000256" key="1">
    <source>
        <dbReference type="ARBA" id="ARBA00022598"/>
    </source>
</evidence>
<dbReference type="Gene3D" id="3.30.930.10">
    <property type="entry name" value="Bira Bifunctional Protein, Domain 2"/>
    <property type="match status" value="1"/>
</dbReference>
<dbReference type="SUPFAM" id="SSF55681">
    <property type="entry name" value="Class II aaRS and biotin synthetases"/>
    <property type="match status" value="1"/>
</dbReference>
<dbReference type="InterPro" id="IPR045864">
    <property type="entry name" value="aa-tRNA-synth_II/BPL/LPL"/>
</dbReference>
<evidence type="ECO:0000256" key="5">
    <source>
        <dbReference type="ARBA" id="ARBA00024227"/>
    </source>
</evidence>
<keyword evidence="4" id="KW-0092">Biotin</keyword>
<dbReference type="EC" id="6.3.4.15" evidence="5"/>
<dbReference type="CDD" id="cd16442">
    <property type="entry name" value="BPL"/>
    <property type="match status" value="1"/>
</dbReference>
<keyword evidence="2" id="KW-0547">Nucleotide-binding</keyword>
<dbReference type="InterPro" id="IPR008988">
    <property type="entry name" value="Transcriptional_repressor_C"/>
</dbReference>
<dbReference type="NCBIfam" id="TIGR00121">
    <property type="entry name" value="birA_ligase"/>
    <property type="match status" value="1"/>
</dbReference>
<evidence type="ECO:0000313" key="8">
    <source>
        <dbReference type="Proteomes" id="UP000649826"/>
    </source>
</evidence>
<dbReference type="Proteomes" id="UP000649826">
    <property type="component" value="Unassembled WGS sequence"/>
</dbReference>
<evidence type="ECO:0000259" key="6">
    <source>
        <dbReference type="PROSITE" id="PS51733"/>
    </source>
</evidence>
<evidence type="ECO:0000256" key="2">
    <source>
        <dbReference type="ARBA" id="ARBA00022741"/>
    </source>
</evidence>
<proteinExistence type="predicted"/>